<keyword evidence="2 4" id="KW-0808">Transferase</keyword>
<keyword evidence="3" id="KW-0479">Metal-binding</keyword>
<keyword evidence="5" id="KW-1185">Reference proteome</keyword>
<dbReference type="CDD" id="cd04194">
    <property type="entry name" value="GT8_A4GalT_like"/>
    <property type="match status" value="1"/>
</dbReference>
<keyword evidence="1" id="KW-0328">Glycosyltransferase</keyword>
<sequence length="350" mass="39754">MENDNIQTYSIAFSADKDFSVPLGIAIYSLLLHAKPGRHFDIHVLDGGVTEQGKAMIEDLKADYPCFDVTYWDLSNQFNDLPSNFRFTVATYYRLRLANLLPHVSKIFYTDADVLICDDLEELFQIDLGECYAGATQELSAAREGHEGLNAYREAFDVPDDGTPYYCAGQLLLDLDRIRQDGIEDRMMGKVYSVPPEVLGAPDQDIINSVMHGRIKTIPYKYGSIAFFEDRILRGNYLEDIGACCAYTEAELKEAAQHPAVIHYATAKPNILVGPRNRQEAMFFDLWKVSPWRHCVPYEPLKIREVANRTRPCVGKMLMLFPRMAIRCPRLLKMYGKLLSAGTRLVRTKS</sequence>
<dbReference type="InterPro" id="IPR029044">
    <property type="entry name" value="Nucleotide-diphossugar_trans"/>
</dbReference>
<dbReference type="AlphaFoldDB" id="A0A1C7PAC9"/>
<dbReference type="PANTHER" id="PTHR13778:SF47">
    <property type="entry name" value="LIPOPOLYSACCHARIDE 1,3-GALACTOSYLTRANSFERASE"/>
    <property type="match status" value="1"/>
</dbReference>
<name>A0A1C7PAC9_9BACT</name>
<accession>A0A1C7PAC9</accession>
<evidence type="ECO:0000256" key="1">
    <source>
        <dbReference type="ARBA" id="ARBA00022676"/>
    </source>
</evidence>
<dbReference type="SUPFAM" id="SSF53448">
    <property type="entry name" value="Nucleotide-diphospho-sugar transferases"/>
    <property type="match status" value="1"/>
</dbReference>
<dbReference type="InterPro" id="IPR002495">
    <property type="entry name" value="Glyco_trans_8"/>
</dbReference>
<dbReference type="KEGG" id="agl:PYTT_1533"/>
<evidence type="ECO:0000313" key="5">
    <source>
        <dbReference type="Proteomes" id="UP000176204"/>
    </source>
</evidence>
<dbReference type="Pfam" id="PF01501">
    <property type="entry name" value="Glyco_transf_8"/>
    <property type="match status" value="1"/>
</dbReference>
<proteinExistence type="predicted"/>
<evidence type="ECO:0000256" key="2">
    <source>
        <dbReference type="ARBA" id="ARBA00022679"/>
    </source>
</evidence>
<dbReference type="GO" id="GO:0016757">
    <property type="term" value="F:glycosyltransferase activity"/>
    <property type="evidence" value="ECO:0007669"/>
    <property type="project" value="UniProtKB-KW"/>
</dbReference>
<dbReference type="GO" id="GO:0046872">
    <property type="term" value="F:metal ion binding"/>
    <property type="evidence" value="ECO:0007669"/>
    <property type="project" value="UniProtKB-KW"/>
</dbReference>
<dbReference type="InterPro" id="IPR050748">
    <property type="entry name" value="Glycosyltrans_8_dom-fam"/>
</dbReference>
<dbReference type="Gene3D" id="3.90.550.10">
    <property type="entry name" value="Spore Coat Polysaccharide Biosynthesis Protein SpsA, Chain A"/>
    <property type="match status" value="1"/>
</dbReference>
<gene>
    <name evidence="4" type="ORF">PYTT_1533</name>
</gene>
<evidence type="ECO:0000313" key="4">
    <source>
        <dbReference type="EMBL" id="SEH89708.1"/>
    </source>
</evidence>
<reference evidence="5" key="1">
    <citation type="submission" date="2016-09" db="EMBL/GenBank/DDBJ databases">
        <authorList>
            <person name="Koehorst J."/>
        </authorList>
    </citation>
    <scope>NUCLEOTIDE SEQUENCE [LARGE SCALE GENOMIC DNA]</scope>
</reference>
<dbReference type="Proteomes" id="UP000176204">
    <property type="component" value="Chromosome I"/>
</dbReference>
<dbReference type="STRING" id="1679444.PYTT_1533"/>
<protein>
    <submittedName>
        <fullName evidence="4">Nucleotide-diphospho-sugar transferases</fullName>
    </submittedName>
</protein>
<dbReference type="PANTHER" id="PTHR13778">
    <property type="entry name" value="GLYCOSYLTRANSFERASE 8 DOMAIN-CONTAINING PROTEIN"/>
    <property type="match status" value="1"/>
</dbReference>
<organism evidence="4 5">
    <name type="scientific">Akkermansia glycaniphila</name>
    <dbReference type="NCBI Taxonomy" id="1679444"/>
    <lineage>
        <taxon>Bacteria</taxon>
        <taxon>Pseudomonadati</taxon>
        <taxon>Verrucomicrobiota</taxon>
        <taxon>Verrucomicrobiia</taxon>
        <taxon>Verrucomicrobiales</taxon>
        <taxon>Akkermansiaceae</taxon>
        <taxon>Akkermansia</taxon>
    </lineage>
</organism>
<dbReference type="EMBL" id="LT629973">
    <property type="protein sequence ID" value="SEH89708.1"/>
    <property type="molecule type" value="Genomic_DNA"/>
</dbReference>
<evidence type="ECO:0000256" key="3">
    <source>
        <dbReference type="ARBA" id="ARBA00022723"/>
    </source>
</evidence>
<dbReference type="RefSeq" id="WP_067777337.1">
    <property type="nucleotide sequence ID" value="NZ_LIGX01000035.1"/>
</dbReference>